<evidence type="ECO:0008006" key="4">
    <source>
        <dbReference type="Google" id="ProtNLM"/>
    </source>
</evidence>
<dbReference type="AlphaFoldDB" id="A0A076EC00"/>
<accession>A0A076EC00</accession>
<protein>
    <recommendedName>
        <fullName evidence="4">DUF4386 domain-containing protein</fullName>
    </recommendedName>
</protein>
<dbReference type="RefSeq" id="WP_037232254.1">
    <property type="nucleotide sequence ID" value="NZ_CP008947.1"/>
</dbReference>
<feature type="transmembrane region" description="Helical" evidence="1">
    <location>
        <begin position="92"/>
        <end position="121"/>
    </location>
</feature>
<proteinExistence type="predicted"/>
<keyword evidence="1" id="KW-0812">Transmembrane</keyword>
<keyword evidence="1" id="KW-0472">Membrane</keyword>
<evidence type="ECO:0000313" key="2">
    <source>
        <dbReference type="EMBL" id="AII03800.1"/>
    </source>
</evidence>
<name>A0A076EC00_RHOOP</name>
<organism evidence="2 3">
    <name type="scientific">Rhodococcus opacus</name>
    <name type="common">Nocardia opaca</name>
    <dbReference type="NCBI Taxonomy" id="37919"/>
    <lineage>
        <taxon>Bacteria</taxon>
        <taxon>Bacillati</taxon>
        <taxon>Actinomycetota</taxon>
        <taxon>Actinomycetes</taxon>
        <taxon>Mycobacteriales</taxon>
        <taxon>Nocardiaceae</taxon>
        <taxon>Rhodococcus</taxon>
    </lineage>
</organism>
<evidence type="ECO:0000256" key="1">
    <source>
        <dbReference type="SAM" id="Phobius"/>
    </source>
</evidence>
<dbReference type="Proteomes" id="UP000028488">
    <property type="component" value="Chromosome"/>
</dbReference>
<feature type="transmembrane region" description="Helical" evidence="1">
    <location>
        <begin position="61"/>
        <end position="80"/>
    </location>
</feature>
<feature type="transmembrane region" description="Helical" evidence="1">
    <location>
        <begin position="195"/>
        <end position="212"/>
    </location>
</feature>
<evidence type="ECO:0000313" key="3">
    <source>
        <dbReference type="Proteomes" id="UP000028488"/>
    </source>
</evidence>
<dbReference type="eggNOG" id="ENOG5030H5P">
    <property type="taxonomic scope" value="Bacteria"/>
</dbReference>
<feature type="transmembrane region" description="Helical" evidence="1">
    <location>
        <begin position="20"/>
        <end position="41"/>
    </location>
</feature>
<feature type="transmembrane region" description="Helical" evidence="1">
    <location>
        <begin position="141"/>
        <end position="163"/>
    </location>
</feature>
<gene>
    <name evidence="2" type="ORF">EP51_03910</name>
</gene>
<keyword evidence="1" id="KW-1133">Transmembrane helix</keyword>
<reference evidence="2 3" key="1">
    <citation type="submission" date="2014-07" db="EMBL/GenBank/DDBJ databases">
        <title>Genome Sequence of Rhodococcus opacus Strain R7, a Biodegrader of Mono- and Polycyclic Aromatic Hydrocarbons.</title>
        <authorList>
            <person name="Di Gennaro P."/>
            <person name="Zampolli J."/>
            <person name="Presti I."/>
            <person name="Cappelletti M."/>
            <person name="D'Ursi P."/>
            <person name="Orro A."/>
            <person name="Mezzelani A."/>
            <person name="Milanesi L."/>
        </authorList>
    </citation>
    <scope>NUCLEOTIDE SEQUENCE [LARGE SCALE GENOMIC DNA]</scope>
    <source>
        <strain evidence="2 3">R7</strain>
    </source>
</reference>
<sequence>MAETQRTREFRRLRTPRSAAVAGIVFAVLFATSLVLLRTALPADPFDETPWVGSGETRIKTALLLAPFAGIAFLWFIGVIRDRLGELEDRFFATVFLGSGLLFLAMGFASMGVAGGVLAIARHSGSSADEIVYFGREIMLQINHVYALRMAAVFMISLGTIWLRTGLMPRWLVVTTYLLALALLVIVDFSLWSTLAFPAWVLLISVYILVTGRRASADGNRSLRFAPASWRRSRR</sequence>
<feature type="transmembrane region" description="Helical" evidence="1">
    <location>
        <begin position="170"/>
        <end position="189"/>
    </location>
</feature>
<dbReference type="EMBL" id="CP008947">
    <property type="protein sequence ID" value="AII03800.1"/>
    <property type="molecule type" value="Genomic_DNA"/>
</dbReference>